<organism evidence="1">
    <name type="scientific">Spironucleus salmonicida</name>
    <dbReference type="NCBI Taxonomy" id="348837"/>
    <lineage>
        <taxon>Eukaryota</taxon>
        <taxon>Metamonada</taxon>
        <taxon>Diplomonadida</taxon>
        <taxon>Hexamitidae</taxon>
        <taxon>Hexamitinae</taxon>
        <taxon>Spironucleus</taxon>
    </lineage>
</organism>
<name>V6M6X9_9EUKA</name>
<dbReference type="EMBL" id="KI545953">
    <property type="protein sequence ID" value="EST49159.1"/>
    <property type="molecule type" value="Genomic_DNA"/>
</dbReference>
<keyword evidence="3" id="KW-1185">Reference proteome</keyword>
<proteinExistence type="predicted"/>
<sequence length="71" mass="8243">MTEESHSGSWSVENSYNNITKEDLKHIVTPQQYLHFIRTDATNAKVQRRVQIREIPAVQFTGYDDLGSDEF</sequence>
<dbReference type="Proteomes" id="UP000018208">
    <property type="component" value="Unassembled WGS sequence"/>
</dbReference>
<evidence type="ECO:0000313" key="3">
    <source>
        <dbReference type="Proteomes" id="UP000018208"/>
    </source>
</evidence>
<reference evidence="2" key="2">
    <citation type="submission" date="2020-12" db="EMBL/GenBank/DDBJ databases">
        <title>New Spironucleus salmonicida genome in near-complete chromosomes.</title>
        <authorList>
            <person name="Xu F."/>
            <person name="Kurt Z."/>
            <person name="Jimenez-Gonzalez A."/>
            <person name="Astvaldsson A."/>
            <person name="Andersson J.O."/>
            <person name="Svard S.G."/>
        </authorList>
    </citation>
    <scope>NUCLEOTIDE SEQUENCE</scope>
    <source>
        <strain evidence="2">ATCC 50377</strain>
    </source>
</reference>
<evidence type="ECO:0000313" key="1">
    <source>
        <dbReference type="EMBL" id="EST49159.1"/>
    </source>
</evidence>
<evidence type="ECO:0000313" key="2">
    <source>
        <dbReference type="EMBL" id="KAH0570404.1"/>
    </source>
</evidence>
<protein>
    <submittedName>
        <fullName evidence="1">Uncharacterized protein</fullName>
    </submittedName>
</protein>
<accession>V6M6X9</accession>
<dbReference type="VEuPathDB" id="GiardiaDB:SS50377_26684"/>
<dbReference type="AlphaFoldDB" id="V6M6X9"/>
<dbReference type="EMBL" id="AUWU02000007">
    <property type="protein sequence ID" value="KAH0570404.1"/>
    <property type="molecule type" value="Genomic_DNA"/>
</dbReference>
<gene>
    <name evidence="1" type="ORF">SS50377_10372</name>
    <name evidence="2" type="ORF">SS50377_26684</name>
</gene>
<reference evidence="1 2" key="1">
    <citation type="journal article" date="2014" name="PLoS Genet.">
        <title>The Genome of Spironucleus salmonicida Highlights a Fish Pathogen Adapted to Fluctuating Environments.</title>
        <authorList>
            <person name="Xu F."/>
            <person name="Jerlstrom-Hultqvist J."/>
            <person name="Einarsson E."/>
            <person name="Astvaldsson A."/>
            <person name="Svard S.G."/>
            <person name="Andersson J.O."/>
        </authorList>
    </citation>
    <scope>NUCLEOTIDE SEQUENCE</scope>
    <source>
        <strain evidence="2">ATCC 50377</strain>
    </source>
</reference>